<name>A0AAN6W9M7_9PEZI</name>
<keyword evidence="3" id="KW-1185">Reference proteome</keyword>
<reference evidence="2" key="2">
    <citation type="submission" date="2023-05" db="EMBL/GenBank/DDBJ databases">
        <authorList>
            <consortium name="Lawrence Berkeley National Laboratory"/>
            <person name="Steindorff A."/>
            <person name="Hensen N."/>
            <person name="Bonometti L."/>
            <person name="Westerberg I."/>
            <person name="Brannstrom I.O."/>
            <person name="Guillou S."/>
            <person name="Cros-Aarteil S."/>
            <person name="Calhoun S."/>
            <person name="Haridas S."/>
            <person name="Kuo A."/>
            <person name="Mondo S."/>
            <person name="Pangilinan J."/>
            <person name="Riley R."/>
            <person name="Labutti K."/>
            <person name="Andreopoulos B."/>
            <person name="Lipzen A."/>
            <person name="Chen C."/>
            <person name="Yanf M."/>
            <person name="Daum C."/>
            <person name="Ng V."/>
            <person name="Clum A."/>
            <person name="Ohm R."/>
            <person name="Martin F."/>
            <person name="Silar P."/>
            <person name="Natvig D."/>
            <person name="Lalanne C."/>
            <person name="Gautier V."/>
            <person name="Ament-Velasquez S.L."/>
            <person name="Kruys A."/>
            <person name="Hutchinson M.I."/>
            <person name="Powell A.J."/>
            <person name="Barry K."/>
            <person name="Miller A.N."/>
            <person name="Grigoriev I.V."/>
            <person name="Debuchy R."/>
            <person name="Gladieux P."/>
            <person name="Thoren M.H."/>
            <person name="Johannesson H."/>
        </authorList>
    </citation>
    <scope>NUCLEOTIDE SEQUENCE</scope>
    <source>
        <strain evidence="2">CBS 892.96</strain>
    </source>
</reference>
<evidence type="ECO:0000313" key="2">
    <source>
        <dbReference type="EMBL" id="KAK4177016.1"/>
    </source>
</evidence>
<dbReference type="EMBL" id="MU866178">
    <property type="protein sequence ID" value="KAK4177016.1"/>
    <property type="molecule type" value="Genomic_DNA"/>
</dbReference>
<evidence type="ECO:0000256" key="1">
    <source>
        <dbReference type="SAM" id="MobiDB-lite"/>
    </source>
</evidence>
<feature type="compositionally biased region" description="Acidic residues" evidence="1">
    <location>
        <begin position="216"/>
        <end position="234"/>
    </location>
</feature>
<feature type="compositionally biased region" description="Pro residues" evidence="1">
    <location>
        <begin position="56"/>
        <end position="70"/>
    </location>
</feature>
<reference evidence="2" key="1">
    <citation type="journal article" date="2023" name="Mol. Phylogenet. Evol.">
        <title>Genome-scale phylogeny and comparative genomics of the fungal order Sordariales.</title>
        <authorList>
            <person name="Hensen N."/>
            <person name="Bonometti L."/>
            <person name="Westerberg I."/>
            <person name="Brannstrom I.O."/>
            <person name="Guillou S."/>
            <person name="Cros-Aarteil S."/>
            <person name="Calhoun S."/>
            <person name="Haridas S."/>
            <person name="Kuo A."/>
            <person name="Mondo S."/>
            <person name="Pangilinan J."/>
            <person name="Riley R."/>
            <person name="LaButti K."/>
            <person name="Andreopoulos B."/>
            <person name="Lipzen A."/>
            <person name="Chen C."/>
            <person name="Yan M."/>
            <person name="Daum C."/>
            <person name="Ng V."/>
            <person name="Clum A."/>
            <person name="Steindorff A."/>
            <person name="Ohm R.A."/>
            <person name="Martin F."/>
            <person name="Silar P."/>
            <person name="Natvig D.O."/>
            <person name="Lalanne C."/>
            <person name="Gautier V."/>
            <person name="Ament-Velasquez S.L."/>
            <person name="Kruys A."/>
            <person name="Hutchinson M.I."/>
            <person name="Powell A.J."/>
            <person name="Barry K."/>
            <person name="Miller A.N."/>
            <person name="Grigoriev I.V."/>
            <person name="Debuchy R."/>
            <person name="Gladieux P."/>
            <person name="Hiltunen Thoren M."/>
            <person name="Johannesson H."/>
        </authorList>
    </citation>
    <scope>NUCLEOTIDE SEQUENCE</scope>
    <source>
        <strain evidence="2">CBS 892.96</strain>
    </source>
</reference>
<gene>
    <name evidence="2" type="ORF">QBC36DRAFT_300650</name>
</gene>
<dbReference type="Proteomes" id="UP001302321">
    <property type="component" value="Unassembled WGS sequence"/>
</dbReference>
<feature type="region of interest" description="Disordered" evidence="1">
    <location>
        <begin position="1"/>
        <end position="90"/>
    </location>
</feature>
<dbReference type="AlphaFoldDB" id="A0AAN6W9M7"/>
<feature type="compositionally biased region" description="Basic and acidic residues" evidence="1">
    <location>
        <begin position="235"/>
        <end position="260"/>
    </location>
</feature>
<evidence type="ECO:0000313" key="3">
    <source>
        <dbReference type="Proteomes" id="UP001302321"/>
    </source>
</evidence>
<accession>A0AAN6W9M7</accession>
<protein>
    <submittedName>
        <fullName evidence="2">Uncharacterized protein</fullName>
    </submittedName>
</protein>
<sequence length="279" mass="30679">MFRKRAPPSPSTILPIPPSSPQPSRSRSPSLPPSSPPLSRSPSPPPKPPNYQSKPLPLPAGIPSTLPPISPLNIPKTRHPARPGTSGTSGTEAALALQTRQISQQLKAASRIEKQYRIRKRAAAARANYTESKDHLRQAWLHFGLGVRLMWGVVKSSGYIVQQKKQEWKDGKERQKAEREQEKRRRGEAKMAAAEGRVERSPVDSGRIGRGAVAGESEEEMGGDVVSENEVEIGDGEKTKVMLEKELPTPKEEEVEERAVVSKRWKGKGRAANKGKGRH</sequence>
<feature type="region of interest" description="Disordered" evidence="1">
    <location>
        <begin position="164"/>
        <end position="279"/>
    </location>
</feature>
<organism evidence="2 3">
    <name type="scientific">Triangularia setosa</name>
    <dbReference type="NCBI Taxonomy" id="2587417"/>
    <lineage>
        <taxon>Eukaryota</taxon>
        <taxon>Fungi</taxon>
        <taxon>Dikarya</taxon>
        <taxon>Ascomycota</taxon>
        <taxon>Pezizomycotina</taxon>
        <taxon>Sordariomycetes</taxon>
        <taxon>Sordariomycetidae</taxon>
        <taxon>Sordariales</taxon>
        <taxon>Podosporaceae</taxon>
        <taxon>Triangularia</taxon>
    </lineage>
</organism>
<feature type="compositionally biased region" description="Pro residues" evidence="1">
    <location>
        <begin position="7"/>
        <end position="21"/>
    </location>
</feature>
<feature type="compositionally biased region" description="Basic residues" evidence="1">
    <location>
        <begin position="261"/>
        <end position="279"/>
    </location>
</feature>
<proteinExistence type="predicted"/>
<comment type="caution">
    <text evidence="2">The sequence shown here is derived from an EMBL/GenBank/DDBJ whole genome shotgun (WGS) entry which is preliminary data.</text>
</comment>
<feature type="compositionally biased region" description="Basic and acidic residues" evidence="1">
    <location>
        <begin position="164"/>
        <end position="189"/>
    </location>
</feature>